<gene>
    <name evidence="1" type="ORF">L210DRAFT_384715</name>
</gene>
<organism evidence="1 2">
    <name type="scientific">Boletus edulis BED1</name>
    <dbReference type="NCBI Taxonomy" id="1328754"/>
    <lineage>
        <taxon>Eukaryota</taxon>
        <taxon>Fungi</taxon>
        <taxon>Dikarya</taxon>
        <taxon>Basidiomycota</taxon>
        <taxon>Agaricomycotina</taxon>
        <taxon>Agaricomycetes</taxon>
        <taxon>Agaricomycetidae</taxon>
        <taxon>Boletales</taxon>
        <taxon>Boletineae</taxon>
        <taxon>Boletaceae</taxon>
        <taxon>Boletoideae</taxon>
        <taxon>Boletus</taxon>
    </lineage>
</organism>
<name>A0AAD4BE65_BOLED</name>
<reference evidence="1" key="1">
    <citation type="submission" date="2019-10" db="EMBL/GenBank/DDBJ databases">
        <authorList>
            <consortium name="DOE Joint Genome Institute"/>
            <person name="Kuo A."/>
            <person name="Miyauchi S."/>
            <person name="Kiss E."/>
            <person name="Drula E."/>
            <person name="Kohler A."/>
            <person name="Sanchez-Garcia M."/>
            <person name="Andreopoulos B."/>
            <person name="Barry K.W."/>
            <person name="Bonito G."/>
            <person name="Buee M."/>
            <person name="Carver A."/>
            <person name="Chen C."/>
            <person name="Cichocki N."/>
            <person name="Clum A."/>
            <person name="Culley D."/>
            <person name="Crous P.W."/>
            <person name="Fauchery L."/>
            <person name="Girlanda M."/>
            <person name="Hayes R."/>
            <person name="Keri Z."/>
            <person name="LaButti K."/>
            <person name="Lipzen A."/>
            <person name="Lombard V."/>
            <person name="Magnuson J."/>
            <person name="Maillard F."/>
            <person name="Morin E."/>
            <person name="Murat C."/>
            <person name="Nolan M."/>
            <person name="Ohm R."/>
            <person name="Pangilinan J."/>
            <person name="Pereira M."/>
            <person name="Perotto S."/>
            <person name="Peter M."/>
            <person name="Riley R."/>
            <person name="Sitrit Y."/>
            <person name="Stielow B."/>
            <person name="Szollosi G."/>
            <person name="Zifcakova L."/>
            <person name="Stursova M."/>
            <person name="Spatafora J.W."/>
            <person name="Tedersoo L."/>
            <person name="Vaario L.-M."/>
            <person name="Yamada A."/>
            <person name="Yan M."/>
            <person name="Wang P."/>
            <person name="Xu J."/>
            <person name="Bruns T."/>
            <person name="Baldrian P."/>
            <person name="Vilgalys R."/>
            <person name="Henrissat B."/>
            <person name="Grigoriev I.V."/>
            <person name="Hibbett D."/>
            <person name="Nagy L.G."/>
            <person name="Martin F.M."/>
        </authorList>
    </citation>
    <scope>NUCLEOTIDE SEQUENCE</scope>
    <source>
        <strain evidence="1">BED1</strain>
    </source>
</reference>
<reference evidence="1" key="2">
    <citation type="journal article" date="2020" name="Nat. Commun.">
        <title>Large-scale genome sequencing of mycorrhizal fungi provides insights into the early evolution of symbiotic traits.</title>
        <authorList>
            <person name="Miyauchi S."/>
            <person name="Kiss E."/>
            <person name="Kuo A."/>
            <person name="Drula E."/>
            <person name="Kohler A."/>
            <person name="Sanchez-Garcia M."/>
            <person name="Morin E."/>
            <person name="Andreopoulos B."/>
            <person name="Barry K.W."/>
            <person name="Bonito G."/>
            <person name="Buee M."/>
            <person name="Carver A."/>
            <person name="Chen C."/>
            <person name="Cichocki N."/>
            <person name="Clum A."/>
            <person name="Culley D."/>
            <person name="Crous P.W."/>
            <person name="Fauchery L."/>
            <person name="Girlanda M."/>
            <person name="Hayes R.D."/>
            <person name="Keri Z."/>
            <person name="LaButti K."/>
            <person name="Lipzen A."/>
            <person name="Lombard V."/>
            <person name="Magnuson J."/>
            <person name="Maillard F."/>
            <person name="Murat C."/>
            <person name="Nolan M."/>
            <person name="Ohm R.A."/>
            <person name="Pangilinan J."/>
            <person name="Pereira M.F."/>
            <person name="Perotto S."/>
            <person name="Peter M."/>
            <person name="Pfister S."/>
            <person name="Riley R."/>
            <person name="Sitrit Y."/>
            <person name="Stielow J.B."/>
            <person name="Szollosi G."/>
            <person name="Zifcakova L."/>
            <person name="Stursova M."/>
            <person name="Spatafora J.W."/>
            <person name="Tedersoo L."/>
            <person name="Vaario L.M."/>
            <person name="Yamada A."/>
            <person name="Yan M."/>
            <person name="Wang P."/>
            <person name="Xu J."/>
            <person name="Bruns T."/>
            <person name="Baldrian P."/>
            <person name="Vilgalys R."/>
            <person name="Dunand C."/>
            <person name="Henrissat B."/>
            <person name="Grigoriev I.V."/>
            <person name="Hibbett D."/>
            <person name="Nagy L.G."/>
            <person name="Martin F.M."/>
        </authorList>
    </citation>
    <scope>NUCLEOTIDE SEQUENCE</scope>
    <source>
        <strain evidence="1">BED1</strain>
    </source>
</reference>
<dbReference type="EMBL" id="WHUW01000133">
    <property type="protein sequence ID" value="KAF8421911.1"/>
    <property type="molecule type" value="Genomic_DNA"/>
</dbReference>
<comment type="caution">
    <text evidence="1">The sequence shown here is derived from an EMBL/GenBank/DDBJ whole genome shotgun (WGS) entry which is preliminary data.</text>
</comment>
<keyword evidence="2" id="KW-1185">Reference proteome</keyword>
<evidence type="ECO:0000313" key="1">
    <source>
        <dbReference type="EMBL" id="KAF8421911.1"/>
    </source>
</evidence>
<dbReference type="AlphaFoldDB" id="A0AAD4BE65"/>
<protein>
    <submittedName>
        <fullName evidence="1">Uncharacterized protein</fullName>
    </submittedName>
</protein>
<dbReference type="Proteomes" id="UP001194468">
    <property type="component" value="Unassembled WGS sequence"/>
</dbReference>
<sequence>MRKKELRTSLIISRRMAGRLWGMLRGTWQFMSANPLEQPGKFHTVTDDPESFLHVLGWMTLRYVPAIDSYYAEDRGEDALICTVQPTPSPHCCFTYALTT</sequence>
<accession>A0AAD4BE65</accession>
<proteinExistence type="predicted"/>
<evidence type="ECO:0000313" key="2">
    <source>
        <dbReference type="Proteomes" id="UP001194468"/>
    </source>
</evidence>